<sequence>MIDRHNFLKQIEDTGMLSVGMECFKIAESAALPTQVSQELVMNEPEAELGMKAFATLGEDWANALLLSNHLEKMSVAQGDTPPHSMVSTFTEVMPSEGTVRRLCSVSDPVHAADSIPSELNRFSLVSTDKFLAKTTTPLSGDNELSCQNITSFQHRFGISCISEVAKREDGGTQQMFWLSSEADVATPNVLNNSQPSSEALDQLLQHDNTLVFCNILLYLLILYSFEYVVMNKAEPGVKRDREATKNDVLQSFHQVPSESQRPRAEEEKGKRWTPQQDSMLRKAVEEFDQRNWKAIATRVDGRNHAQCLQRWNKVLKPGLVKGHWVCEEDMTLEQMVLQGCHSWGEVAAHIPGRTAKQCRERWRNHLDPSINKSPFTPAEDGVIQEGFKKDGESMDTNCRLASRTDRRRCENEMESAEPQPKVYPDVAGMFTNGSIAMLEMPVYAPSIPPYLDNSTSILSSMLMSPLQSPHTTMPHAKKSVQTTQVLIPSQYPEPILEPLSDEVAENELNDAEMLKELLRSHSNSLLSCGSIRGLNSFTDMSPEDLLASGELDEMLRATVSISKEKSERGRLSSTSSMMDSLTSSFKNPESLQKAVENLDHDDKHLFQELFDSWRAQKSVYGDTATQIDDDIANLPVDLNAYAQHNFEMSSERNLATSSEHKETCSLPRRNSYGISYELSNITSDIGELLGSDLMRPIRKGKMY</sequence>
<dbReference type="PANTHER" id="PTHR46621:SF1">
    <property type="entry name" value="SNRNA-ACTIVATING PROTEIN COMPLEX SUBUNIT 4"/>
    <property type="match status" value="1"/>
</dbReference>
<evidence type="ECO:0000256" key="3">
    <source>
        <dbReference type="ARBA" id="ARBA00023163"/>
    </source>
</evidence>
<dbReference type="InterPro" id="IPR017930">
    <property type="entry name" value="Myb_dom"/>
</dbReference>
<dbReference type="PANTHER" id="PTHR46621">
    <property type="entry name" value="SNRNA-ACTIVATING PROTEIN COMPLEX SUBUNIT 4"/>
    <property type="match status" value="1"/>
</dbReference>
<organism evidence="8 9">
    <name type="scientific">Peronospora destructor</name>
    <dbReference type="NCBI Taxonomy" id="86335"/>
    <lineage>
        <taxon>Eukaryota</taxon>
        <taxon>Sar</taxon>
        <taxon>Stramenopiles</taxon>
        <taxon>Oomycota</taxon>
        <taxon>Peronosporomycetes</taxon>
        <taxon>Peronosporales</taxon>
        <taxon>Peronosporaceae</taxon>
        <taxon>Peronospora</taxon>
    </lineage>
</organism>
<dbReference type="Pfam" id="PF00249">
    <property type="entry name" value="Myb_DNA-binding"/>
    <property type="match status" value="1"/>
</dbReference>
<feature type="domain" description="Myb-like" evidence="6">
    <location>
        <begin position="265"/>
        <end position="316"/>
    </location>
</feature>
<dbReference type="EMBL" id="CANTFM010000098">
    <property type="protein sequence ID" value="CAI5711371.1"/>
    <property type="molecule type" value="Genomic_DNA"/>
</dbReference>
<gene>
    <name evidence="8" type="ORF">PDE001_LOCUS606</name>
</gene>
<dbReference type="CDD" id="cd00167">
    <property type="entry name" value="SANT"/>
    <property type="match status" value="2"/>
</dbReference>
<proteinExistence type="predicted"/>
<keyword evidence="9" id="KW-1185">Reference proteome</keyword>
<evidence type="ECO:0000259" key="6">
    <source>
        <dbReference type="PROSITE" id="PS50090"/>
    </source>
</evidence>
<dbReference type="GO" id="GO:0042795">
    <property type="term" value="P:snRNA transcription by RNA polymerase II"/>
    <property type="evidence" value="ECO:0007669"/>
    <property type="project" value="TreeGrafter"/>
</dbReference>
<reference evidence="8" key="1">
    <citation type="submission" date="2022-12" db="EMBL/GenBank/DDBJ databases">
        <authorList>
            <person name="Webb A."/>
        </authorList>
    </citation>
    <scope>NUCLEOTIDE SEQUENCE</scope>
    <source>
        <strain evidence="8">Pd1</strain>
    </source>
</reference>
<name>A0AAV0T3P9_9STRA</name>
<feature type="domain" description="HTH myb-type" evidence="7">
    <location>
        <begin position="265"/>
        <end position="320"/>
    </location>
</feature>
<dbReference type="Proteomes" id="UP001162029">
    <property type="component" value="Unassembled WGS sequence"/>
</dbReference>
<feature type="region of interest" description="Disordered" evidence="5">
    <location>
        <begin position="254"/>
        <end position="276"/>
    </location>
</feature>
<keyword evidence="3" id="KW-0804">Transcription</keyword>
<evidence type="ECO:0000256" key="5">
    <source>
        <dbReference type="SAM" id="MobiDB-lite"/>
    </source>
</evidence>
<evidence type="ECO:0000259" key="7">
    <source>
        <dbReference type="PROSITE" id="PS51294"/>
    </source>
</evidence>
<dbReference type="SUPFAM" id="SSF46689">
    <property type="entry name" value="Homeodomain-like"/>
    <property type="match status" value="2"/>
</dbReference>
<evidence type="ECO:0000256" key="1">
    <source>
        <dbReference type="ARBA" id="ARBA00023015"/>
    </source>
</evidence>
<evidence type="ECO:0000313" key="9">
    <source>
        <dbReference type="Proteomes" id="UP001162029"/>
    </source>
</evidence>
<feature type="compositionally biased region" description="Basic and acidic residues" evidence="5">
    <location>
        <begin position="403"/>
        <end position="412"/>
    </location>
</feature>
<evidence type="ECO:0000313" key="8">
    <source>
        <dbReference type="EMBL" id="CAI5711371.1"/>
    </source>
</evidence>
<dbReference type="SMART" id="SM00717">
    <property type="entry name" value="SANT"/>
    <property type="match status" value="2"/>
</dbReference>
<dbReference type="AlphaFoldDB" id="A0AAV0T3P9"/>
<dbReference type="GO" id="GO:0001006">
    <property type="term" value="F:RNA polymerase III type 3 promoter sequence-specific DNA binding"/>
    <property type="evidence" value="ECO:0007669"/>
    <property type="project" value="TreeGrafter"/>
</dbReference>
<evidence type="ECO:0000256" key="2">
    <source>
        <dbReference type="ARBA" id="ARBA00023125"/>
    </source>
</evidence>
<dbReference type="GO" id="GO:0019185">
    <property type="term" value="C:snRNA-activating protein complex"/>
    <property type="evidence" value="ECO:0007669"/>
    <property type="project" value="TreeGrafter"/>
</dbReference>
<dbReference type="Pfam" id="PF13921">
    <property type="entry name" value="Myb_DNA-bind_6"/>
    <property type="match status" value="1"/>
</dbReference>
<feature type="region of interest" description="Disordered" evidence="5">
    <location>
        <begin position="386"/>
        <end position="418"/>
    </location>
</feature>
<dbReference type="GO" id="GO:0000978">
    <property type="term" value="F:RNA polymerase II cis-regulatory region sequence-specific DNA binding"/>
    <property type="evidence" value="ECO:0007669"/>
    <property type="project" value="TreeGrafter"/>
</dbReference>
<accession>A0AAV0T3P9</accession>
<feature type="domain" description="HTH myb-type" evidence="7">
    <location>
        <begin position="343"/>
        <end position="371"/>
    </location>
</feature>
<dbReference type="InterPro" id="IPR001005">
    <property type="entry name" value="SANT/Myb"/>
</dbReference>
<evidence type="ECO:0000256" key="4">
    <source>
        <dbReference type="ARBA" id="ARBA00023242"/>
    </source>
</evidence>
<dbReference type="InterPro" id="IPR051575">
    <property type="entry name" value="Myb-like_DNA-bd"/>
</dbReference>
<dbReference type="PROSITE" id="PS51294">
    <property type="entry name" value="HTH_MYB"/>
    <property type="match status" value="2"/>
</dbReference>
<dbReference type="Gene3D" id="1.10.10.60">
    <property type="entry name" value="Homeodomain-like"/>
    <property type="match status" value="2"/>
</dbReference>
<feature type="compositionally biased region" description="Basic and acidic residues" evidence="5">
    <location>
        <begin position="261"/>
        <end position="271"/>
    </location>
</feature>
<feature type="domain" description="Myb-like" evidence="6">
    <location>
        <begin position="317"/>
        <end position="367"/>
    </location>
</feature>
<dbReference type="PROSITE" id="PS50090">
    <property type="entry name" value="MYB_LIKE"/>
    <property type="match status" value="2"/>
</dbReference>
<protein>
    <submittedName>
        <fullName evidence="8">Uncharacterized protein</fullName>
    </submittedName>
</protein>
<keyword evidence="1" id="KW-0805">Transcription regulation</keyword>
<keyword evidence="2" id="KW-0238">DNA-binding</keyword>
<dbReference type="GO" id="GO:0042796">
    <property type="term" value="P:snRNA transcription by RNA polymerase III"/>
    <property type="evidence" value="ECO:0007669"/>
    <property type="project" value="TreeGrafter"/>
</dbReference>
<comment type="caution">
    <text evidence="8">The sequence shown here is derived from an EMBL/GenBank/DDBJ whole genome shotgun (WGS) entry which is preliminary data.</text>
</comment>
<keyword evidence="4" id="KW-0539">Nucleus</keyword>
<dbReference type="InterPro" id="IPR009057">
    <property type="entry name" value="Homeodomain-like_sf"/>
</dbReference>